<dbReference type="PANTHER" id="PTHR21089">
    <property type="entry name" value="SHIKIMATE DEHYDROGENASE"/>
    <property type="match status" value="1"/>
</dbReference>
<name>A0A364L7P8_TALAM</name>
<keyword evidence="3" id="KW-1185">Reference proteome</keyword>
<protein>
    <recommendedName>
        <fullName evidence="1">Shikimate dehydrogenase substrate binding N-terminal domain-containing protein</fullName>
    </recommendedName>
</protein>
<dbReference type="AlphaFoldDB" id="A0A364L7P8"/>
<dbReference type="Pfam" id="PF08501">
    <property type="entry name" value="Shikimate_dh_N"/>
    <property type="match status" value="1"/>
</dbReference>
<dbReference type="InterPro" id="IPR036291">
    <property type="entry name" value="NAD(P)-bd_dom_sf"/>
</dbReference>
<dbReference type="RefSeq" id="XP_040736337.1">
    <property type="nucleotide sequence ID" value="XM_040880573.1"/>
</dbReference>
<evidence type="ECO:0000313" key="2">
    <source>
        <dbReference type="EMBL" id="RAO71822.1"/>
    </source>
</evidence>
<evidence type="ECO:0000259" key="1">
    <source>
        <dbReference type="Pfam" id="PF08501"/>
    </source>
</evidence>
<dbReference type="SUPFAM" id="SSF51735">
    <property type="entry name" value="NAD(P)-binding Rossmann-fold domains"/>
    <property type="match status" value="1"/>
</dbReference>
<dbReference type="GeneID" id="63797049"/>
<proteinExistence type="predicted"/>
<dbReference type="SUPFAM" id="SSF53223">
    <property type="entry name" value="Aminoacid dehydrogenase-like, N-terminal domain"/>
    <property type="match status" value="1"/>
</dbReference>
<dbReference type="InterPro" id="IPR013708">
    <property type="entry name" value="Shikimate_DH-bd_N"/>
</dbReference>
<organism evidence="2 3">
    <name type="scientific">Talaromyces amestolkiae</name>
    <dbReference type="NCBI Taxonomy" id="1196081"/>
    <lineage>
        <taxon>Eukaryota</taxon>
        <taxon>Fungi</taxon>
        <taxon>Dikarya</taxon>
        <taxon>Ascomycota</taxon>
        <taxon>Pezizomycotina</taxon>
        <taxon>Eurotiomycetes</taxon>
        <taxon>Eurotiomycetidae</taxon>
        <taxon>Eurotiales</taxon>
        <taxon>Trichocomaceae</taxon>
        <taxon>Talaromyces</taxon>
        <taxon>Talaromyces sect. Talaromyces</taxon>
    </lineage>
</organism>
<dbReference type="STRING" id="1196081.A0A364L7P8"/>
<gene>
    <name evidence="2" type="ORF">BHQ10_007834</name>
</gene>
<dbReference type="Gene3D" id="3.40.50.10860">
    <property type="entry name" value="Leucine Dehydrogenase, chain A, domain 1"/>
    <property type="match status" value="1"/>
</dbReference>
<dbReference type="Proteomes" id="UP000249363">
    <property type="component" value="Unassembled WGS sequence"/>
</dbReference>
<dbReference type="InterPro" id="IPR046346">
    <property type="entry name" value="Aminoacid_DH-like_N_sf"/>
</dbReference>
<reference evidence="2 3" key="1">
    <citation type="journal article" date="2017" name="Biotechnol. Biofuels">
        <title>Differential beta-glucosidase expression as a function of carbon source availability in Talaromyces amestolkiae: a genomic and proteomic approach.</title>
        <authorList>
            <person name="de Eugenio L.I."/>
            <person name="Mendez-Liter J.A."/>
            <person name="Nieto-Dominguez M."/>
            <person name="Alonso L."/>
            <person name="Gil-Munoz J."/>
            <person name="Barriuso J."/>
            <person name="Prieto A."/>
            <person name="Martinez M.J."/>
        </authorList>
    </citation>
    <scope>NUCLEOTIDE SEQUENCE [LARGE SCALE GENOMIC DNA]</scope>
    <source>
        <strain evidence="2 3">CIB</strain>
    </source>
</reference>
<dbReference type="PANTHER" id="PTHR21089:SF26">
    <property type="entry name" value="AROM POLYPEPTIDE, PUTATIVE-RELATED"/>
    <property type="match status" value="1"/>
</dbReference>
<accession>A0A364L7P8</accession>
<dbReference type="Gene3D" id="3.40.50.720">
    <property type="entry name" value="NAD(P)-binding Rossmann-like Domain"/>
    <property type="match status" value="1"/>
</dbReference>
<dbReference type="EMBL" id="MIKG01000017">
    <property type="protein sequence ID" value="RAO71822.1"/>
    <property type="molecule type" value="Genomic_DNA"/>
</dbReference>
<evidence type="ECO:0000313" key="3">
    <source>
        <dbReference type="Proteomes" id="UP000249363"/>
    </source>
</evidence>
<dbReference type="GO" id="GO:0004764">
    <property type="term" value="F:shikimate 3-dehydrogenase (NADP+) activity"/>
    <property type="evidence" value="ECO:0007669"/>
    <property type="project" value="InterPro"/>
</dbReference>
<dbReference type="GO" id="GO:0009423">
    <property type="term" value="P:chorismate biosynthetic process"/>
    <property type="evidence" value="ECO:0007669"/>
    <property type="project" value="TreeGrafter"/>
</dbReference>
<dbReference type="InterPro" id="IPR022893">
    <property type="entry name" value="Shikimate_DH_fam"/>
</dbReference>
<dbReference type="OrthoDB" id="204377at2759"/>
<feature type="domain" description="Shikimate dehydrogenase substrate binding N-terminal" evidence="1">
    <location>
        <begin position="10"/>
        <end position="91"/>
    </location>
</feature>
<sequence>MQDQRIIYFLGSNISHAISNYIHNDAASSIGYTNWRLEAVDTTDLEDFSKRKLTSPEFAGAVITMPHKLGIIPYLDEVDEIVELVGACNNIYPSCAPGSAKRRLIGTNTDWVGVRDCLLRLDDEFVASNSNVTHDEKKTGFIVGAGGACRAAIYALTRHLSVTRIYIINRDADEVRNLQTDISARYHGTTTTIPEIIHLQTPEQARSLGDKPYYGVGTVPDYAPATDAETTARDTLRALLDRSVDKKRGVFLDMCYNPRETSSLRAARECGWVTGEGVDVVSLQLKEQWRLWAGEEASAMISSELMVRRAREIADGHV</sequence>
<comment type="caution">
    <text evidence="2">The sequence shown here is derived from an EMBL/GenBank/DDBJ whole genome shotgun (WGS) entry which is preliminary data.</text>
</comment>
<dbReference type="GO" id="GO:0019632">
    <property type="term" value="P:shikimate metabolic process"/>
    <property type="evidence" value="ECO:0007669"/>
    <property type="project" value="TreeGrafter"/>
</dbReference>